<evidence type="ECO:0000313" key="2">
    <source>
        <dbReference type="Proteomes" id="UP001497535"/>
    </source>
</evidence>
<comment type="caution">
    <text evidence="1">The sequence shown here is derived from an EMBL/GenBank/DDBJ whole genome shotgun (WGS) entry which is preliminary data.</text>
</comment>
<organism evidence="1 2">
    <name type="scientific">Meloidogyne enterolobii</name>
    <name type="common">Root-knot nematode worm</name>
    <name type="synonym">Meloidogyne mayaguensis</name>
    <dbReference type="NCBI Taxonomy" id="390850"/>
    <lineage>
        <taxon>Eukaryota</taxon>
        <taxon>Metazoa</taxon>
        <taxon>Ecdysozoa</taxon>
        <taxon>Nematoda</taxon>
        <taxon>Chromadorea</taxon>
        <taxon>Rhabditida</taxon>
        <taxon>Tylenchina</taxon>
        <taxon>Tylenchomorpha</taxon>
        <taxon>Tylenchoidea</taxon>
        <taxon>Meloidogynidae</taxon>
        <taxon>Meloidogyninae</taxon>
        <taxon>Meloidogyne</taxon>
    </lineage>
</organism>
<accession>A0ACB0XK59</accession>
<evidence type="ECO:0000313" key="1">
    <source>
        <dbReference type="EMBL" id="CAK5005831.1"/>
    </source>
</evidence>
<dbReference type="EMBL" id="CAVMJV010000001">
    <property type="protein sequence ID" value="CAK5005831.1"/>
    <property type="molecule type" value="Genomic_DNA"/>
</dbReference>
<gene>
    <name evidence="1" type="ORF">MENTE1834_LOCUS48</name>
</gene>
<dbReference type="Proteomes" id="UP001497535">
    <property type="component" value="Unassembled WGS sequence"/>
</dbReference>
<reference evidence="1" key="1">
    <citation type="submission" date="2023-11" db="EMBL/GenBank/DDBJ databases">
        <authorList>
            <person name="Poullet M."/>
        </authorList>
    </citation>
    <scope>NUCLEOTIDE SEQUENCE</scope>
    <source>
        <strain evidence="1">E1834</strain>
    </source>
</reference>
<proteinExistence type="predicted"/>
<name>A0ACB0XK59_MELEN</name>
<protein>
    <submittedName>
        <fullName evidence="1">Uncharacterized protein</fullName>
    </submittedName>
</protein>
<keyword evidence="2" id="KW-1185">Reference proteome</keyword>
<sequence length="63" mass="6508">MAVSSSFSAGFSLIPIDSSAQKFSTSFGLRMSSLSSSVSAINVLGELVVLKQDSPPKTSPKTV</sequence>